<feature type="region of interest" description="Disordered" evidence="1">
    <location>
        <begin position="136"/>
        <end position="174"/>
    </location>
</feature>
<reference evidence="3" key="1">
    <citation type="journal article" date="2005" name="Nature">
        <title>The map-based sequence of the rice genome.</title>
        <authorList>
            <consortium name="International rice genome sequencing project (IRGSP)"/>
            <person name="Matsumoto T."/>
            <person name="Wu J."/>
            <person name="Kanamori H."/>
            <person name="Katayose Y."/>
            <person name="Fujisawa M."/>
            <person name="Namiki N."/>
            <person name="Mizuno H."/>
            <person name="Yamamoto K."/>
            <person name="Antonio B.A."/>
            <person name="Baba T."/>
            <person name="Sakata K."/>
            <person name="Nagamura Y."/>
            <person name="Aoki H."/>
            <person name="Arikawa K."/>
            <person name="Arita K."/>
            <person name="Bito T."/>
            <person name="Chiden Y."/>
            <person name="Fujitsuka N."/>
            <person name="Fukunaka R."/>
            <person name="Hamada M."/>
            <person name="Harada C."/>
            <person name="Hayashi A."/>
            <person name="Hijishita S."/>
            <person name="Honda M."/>
            <person name="Hosokawa S."/>
            <person name="Ichikawa Y."/>
            <person name="Idonuma A."/>
            <person name="Iijima M."/>
            <person name="Ikeda M."/>
            <person name="Ikeno M."/>
            <person name="Ito K."/>
            <person name="Ito S."/>
            <person name="Ito T."/>
            <person name="Ito Y."/>
            <person name="Ito Y."/>
            <person name="Iwabuchi A."/>
            <person name="Kamiya K."/>
            <person name="Karasawa W."/>
            <person name="Kurita K."/>
            <person name="Katagiri S."/>
            <person name="Kikuta A."/>
            <person name="Kobayashi H."/>
            <person name="Kobayashi N."/>
            <person name="Machita K."/>
            <person name="Maehara T."/>
            <person name="Masukawa M."/>
            <person name="Mizubayashi T."/>
            <person name="Mukai Y."/>
            <person name="Nagasaki H."/>
            <person name="Nagata Y."/>
            <person name="Naito S."/>
            <person name="Nakashima M."/>
            <person name="Nakama Y."/>
            <person name="Nakamichi Y."/>
            <person name="Nakamura M."/>
            <person name="Meguro A."/>
            <person name="Negishi M."/>
            <person name="Ohta I."/>
            <person name="Ohta T."/>
            <person name="Okamoto M."/>
            <person name="Ono N."/>
            <person name="Saji S."/>
            <person name="Sakaguchi M."/>
            <person name="Sakai K."/>
            <person name="Shibata M."/>
            <person name="Shimokawa T."/>
            <person name="Song J."/>
            <person name="Takazaki Y."/>
            <person name="Terasawa K."/>
            <person name="Tsugane M."/>
            <person name="Tsuji K."/>
            <person name="Ueda S."/>
            <person name="Waki K."/>
            <person name="Yamagata H."/>
            <person name="Yamamoto M."/>
            <person name="Yamamoto S."/>
            <person name="Yamane H."/>
            <person name="Yoshiki S."/>
            <person name="Yoshihara R."/>
            <person name="Yukawa K."/>
            <person name="Zhong H."/>
            <person name="Yano M."/>
            <person name="Yuan Q."/>
            <person name="Ouyang S."/>
            <person name="Liu J."/>
            <person name="Jones K.M."/>
            <person name="Gansberger K."/>
            <person name="Moffat K."/>
            <person name="Hill J."/>
            <person name="Bera J."/>
            <person name="Fadrosh D."/>
            <person name="Jin S."/>
            <person name="Johri S."/>
            <person name="Kim M."/>
            <person name="Overton L."/>
            <person name="Reardon M."/>
            <person name="Tsitrin T."/>
            <person name="Vuong H."/>
            <person name="Weaver B."/>
            <person name="Ciecko A."/>
            <person name="Tallon L."/>
            <person name="Jackson J."/>
            <person name="Pai G."/>
            <person name="Aken S.V."/>
            <person name="Utterback T."/>
            <person name="Reidmuller S."/>
            <person name="Feldblyum T."/>
            <person name="Hsiao J."/>
            <person name="Zismann V."/>
            <person name="Iobst S."/>
            <person name="de Vazeille A.R."/>
            <person name="Buell C.R."/>
            <person name="Ying K."/>
            <person name="Li Y."/>
            <person name="Lu T."/>
            <person name="Huang Y."/>
            <person name="Zhao Q."/>
            <person name="Feng Q."/>
            <person name="Zhang L."/>
            <person name="Zhu J."/>
            <person name="Weng Q."/>
            <person name="Mu J."/>
            <person name="Lu Y."/>
            <person name="Fan D."/>
            <person name="Liu Y."/>
            <person name="Guan J."/>
            <person name="Zhang Y."/>
            <person name="Yu S."/>
            <person name="Liu X."/>
            <person name="Zhang Y."/>
            <person name="Hong G."/>
            <person name="Han B."/>
            <person name="Choisne N."/>
            <person name="Demange N."/>
            <person name="Orjeda G."/>
            <person name="Samain S."/>
            <person name="Cattolico L."/>
            <person name="Pelletier E."/>
            <person name="Couloux A."/>
            <person name="Segurens B."/>
            <person name="Wincker P."/>
            <person name="D'Hont A."/>
            <person name="Scarpelli C."/>
            <person name="Weissenbach J."/>
            <person name="Salanoubat M."/>
            <person name="Quetier F."/>
            <person name="Yu Y."/>
            <person name="Kim H.R."/>
            <person name="Rambo T."/>
            <person name="Currie J."/>
            <person name="Collura K."/>
            <person name="Luo M."/>
            <person name="Yang T."/>
            <person name="Ammiraju J.S.S."/>
            <person name="Engler F."/>
            <person name="Soderlund C."/>
            <person name="Wing R.A."/>
            <person name="Palmer L.E."/>
            <person name="de la Bastide M."/>
            <person name="Spiegel L."/>
            <person name="Nascimento L."/>
            <person name="Zutavern T."/>
            <person name="O'Shaughnessy A."/>
            <person name="Dike S."/>
            <person name="Dedhia N."/>
            <person name="Preston R."/>
            <person name="Balija V."/>
            <person name="McCombie W.R."/>
            <person name="Chow T."/>
            <person name="Chen H."/>
            <person name="Chung M."/>
            <person name="Chen C."/>
            <person name="Shaw J."/>
            <person name="Wu H."/>
            <person name="Hsiao K."/>
            <person name="Chao Y."/>
            <person name="Chu M."/>
            <person name="Cheng C."/>
            <person name="Hour A."/>
            <person name="Lee P."/>
            <person name="Lin S."/>
            <person name="Lin Y."/>
            <person name="Liou J."/>
            <person name="Liu S."/>
            <person name="Hsing Y."/>
            <person name="Raghuvanshi S."/>
            <person name="Mohanty A."/>
            <person name="Bharti A.K."/>
            <person name="Gaur A."/>
            <person name="Gupta V."/>
            <person name="Kumar D."/>
            <person name="Ravi V."/>
            <person name="Vij S."/>
            <person name="Kapur A."/>
            <person name="Khurana P."/>
            <person name="Khurana P."/>
            <person name="Khurana J.P."/>
            <person name="Tyagi A.K."/>
            <person name="Gaikwad K."/>
            <person name="Singh A."/>
            <person name="Dalal V."/>
            <person name="Srivastava S."/>
            <person name="Dixit A."/>
            <person name="Pal A.K."/>
            <person name="Ghazi I.A."/>
            <person name="Yadav M."/>
            <person name="Pandit A."/>
            <person name="Bhargava A."/>
            <person name="Sureshbabu K."/>
            <person name="Batra K."/>
            <person name="Sharma T.R."/>
            <person name="Mohapatra T."/>
            <person name="Singh N.K."/>
            <person name="Messing J."/>
            <person name="Nelson A.B."/>
            <person name="Fuks G."/>
            <person name="Kavchok S."/>
            <person name="Keizer G."/>
            <person name="Linton E."/>
            <person name="Llaca V."/>
            <person name="Song R."/>
            <person name="Tanyolac B."/>
            <person name="Young S."/>
            <person name="Ho-Il K."/>
            <person name="Hahn J.H."/>
            <person name="Sangsakoo G."/>
            <person name="Vanavichit A."/>
            <person name="de Mattos Luiz.A.T."/>
            <person name="Zimmer P.D."/>
            <person name="Malone G."/>
            <person name="Dellagostin O."/>
            <person name="de Oliveira A.C."/>
            <person name="Bevan M."/>
            <person name="Bancroft I."/>
            <person name="Minx P."/>
            <person name="Cordum H."/>
            <person name="Wilson R."/>
            <person name="Cheng Z."/>
            <person name="Jin W."/>
            <person name="Jiang J."/>
            <person name="Leong S.A."/>
            <person name="Iwama H."/>
            <person name="Gojobori T."/>
            <person name="Itoh T."/>
            <person name="Niimura Y."/>
            <person name="Fujii Y."/>
            <person name="Habara T."/>
            <person name="Sakai H."/>
            <person name="Sato Y."/>
            <person name="Wilson G."/>
            <person name="Kumar K."/>
            <person name="McCouch S."/>
            <person name="Juretic N."/>
            <person name="Hoen D."/>
            <person name="Wright S."/>
            <person name="Bruskiewich R."/>
            <person name="Bureau T."/>
            <person name="Miyao A."/>
            <person name="Hirochika H."/>
            <person name="Nishikawa T."/>
            <person name="Kadowaki K."/>
            <person name="Sugiura M."/>
            <person name="Burr B."/>
            <person name="Sasaki T."/>
        </authorList>
    </citation>
    <scope>NUCLEOTIDE SEQUENCE [LARGE SCALE GENOMIC DNA]</scope>
    <source>
        <strain evidence="3">cv. Nipponbare</strain>
    </source>
</reference>
<evidence type="ECO:0000256" key="1">
    <source>
        <dbReference type="SAM" id="MobiDB-lite"/>
    </source>
</evidence>
<feature type="compositionally biased region" description="Polar residues" evidence="1">
    <location>
        <begin position="1"/>
        <end position="10"/>
    </location>
</feature>
<feature type="compositionally biased region" description="Pro residues" evidence="1">
    <location>
        <begin position="12"/>
        <end position="43"/>
    </location>
</feature>
<dbReference type="EMBL" id="AP005104">
    <property type="protein sequence ID" value="BAC83742.1"/>
    <property type="molecule type" value="Genomic_DNA"/>
</dbReference>
<name>Q6Z5P9_ORYSJ</name>
<proteinExistence type="predicted"/>
<evidence type="ECO:0000313" key="2">
    <source>
        <dbReference type="EMBL" id="BAC83742.1"/>
    </source>
</evidence>
<evidence type="ECO:0000313" key="3">
    <source>
        <dbReference type="Proteomes" id="UP000000763"/>
    </source>
</evidence>
<protein>
    <submittedName>
        <fullName evidence="2">Uncharacterized protein</fullName>
    </submittedName>
</protein>
<reference evidence="3" key="2">
    <citation type="journal article" date="2008" name="Nucleic Acids Res.">
        <title>The rice annotation project database (RAP-DB): 2008 update.</title>
        <authorList>
            <consortium name="The rice annotation project (RAP)"/>
        </authorList>
    </citation>
    <scope>GENOME REANNOTATION</scope>
    <source>
        <strain evidence="3">cv. Nipponbare</strain>
    </source>
</reference>
<feature type="compositionally biased region" description="Basic and acidic residues" evidence="1">
    <location>
        <begin position="164"/>
        <end position="174"/>
    </location>
</feature>
<gene>
    <name evidence="2" type="primary">OSJNBa0042E08.31</name>
</gene>
<organism evidence="2 3">
    <name type="scientific">Oryza sativa subsp. japonica</name>
    <name type="common">Rice</name>
    <dbReference type="NCBI Taxonomy" id="39947"/>
    <lineage>
        <taxon>Eukaryota</taxon>
        <taxon>Viridiplantae</taxon>
        <taxon>Streptophyta</taxon>
        <taxon>Embryophyta</taxon>
        <taxon>Tracheophyta</taxon>
        <taxon>Spermatophyta</taxon>
        <taxon>Magnoliopsida</taxon>
        <taxon>Liliopsida</taxon>
        <taxon>Poales</taxon>
        <taxon>Poaceae</taxon>
        <taxon>BOP clade</taxon>
        <taxon>Oryzoideae</taxon>
        <taxon>Oryzeae</taxon>
        <taxon>Oryzinae</taxon>
        <taxon>Oryza</taxon>
        <taxon>Oryza sativa</taxon>
    </lineage>
</organism>
<sequence length="174" mass="18251">MNSPFQRSRSGTPPPCRPPPPPDPGGGLPPPPDPGGGQSPPPDLGAGRAALLPALPATASSRSRHTSSARSRPPPCRRCRRAHANSGHHLVVVVGRVHAAPSRRLAVVVIVVGRVHAAPGRYLAIVVVVGRAHAAPSRLPTSARRCREPAASPLRPLATVDPSAESRPEERRRR</sequence>
<accession>Q6Z5P9</accession>
<feature type="compositionally biased region" description="Low complexity" evidence="1">
    <location>
        <begin position="44"/>
        <end position="61"/>
    </location>
</feature>
<dbReference type="Proteomes" id="UP000000763">
    <property type="component" value="Chromosome 7"/>
</dbReference>
<feature type="region of interest" description="Disordered" evidence="1">
    <location>
        <begin position="1"/>
        <end position="81"/>
    </location>
</feature>
<dbReference type="AlphaFoldDB" id="Q6Z5P9"/>